<evidence type="ECO:0000256" key="1">
    <source>
        <dbReference type="SAM" id="MobiDB-lite"/>
    </source>
</evidence>
<evidence type="ECO:0008006" key="4">
    <source>
        <dbReference type="Google" id="ProtNLM"/>
    </source>
</evidence>
<comment type="caution">
    <text evidence="2">The sequence shown here is derived from an EMBL/GenBank/DDBJ whole genome shotgun (WGS) entry which is preliminary data.</text>
</comment>
<organism evidence="2 3">
    <name type="scientific">Actinokineospora bangkokensis</name>
    <dbReference type="NCBI Taxonomy" id="1193682"/>
    <lineage>
        <taxon>Bacteria</taxon>
        <taxon>Bacillati</taxon>
        <taxon>Actinomycetota</taxon>
        <taxon>Actinomycetes</taxon>
        <taxon>Pseudonocardiales</taxon>
        <taxon>Pseudonocardiaceae</taxon>
        <taxon>Actinokineospora</taxon>
    </lineage>
</organism>
<reference evidence="2 3" key="1">
    <citation type="submission" date="2016-10" db="EMBL/GenBank/DDBJ databases">
        <title>The Draft Genome Sequence of Actinokineospora bangkokensis 44EHWT reveals the biosynthetic pathway of antifungal compounds Thailandins with unusual extender unit butylmalonyl-CoA.</title>
        <authorList>
            <person name="Greule A."/>
            <person name="Intra B."/>
            <person name="Flemming S."/>
            <person name="Rommel M.G."/>
            <person name="Panbangred W."/>
            <person name="Bechthold A."/>
        </authorList>
    </citation>
    <scope>NUCLEOTIDE SEQUENCE [LARGE SCALE GENOMIC DNA]</scope>
    <source>
        <strain evidence="2 3">44EHW</strain>
    </source>
</reference>
<dbReference type="AlphaFoldDB" id="A0A1Q9LTG3"/>
<protein>
    <recommendedName>
        <fullName evidence="4">CU044_5270 family protein</fullName>
    </recommendedName>
</protein>
<sequence length="300" mass="31929">MPPRPAFERSAPSRGRWLLAGATVTAAVVGLLAYQAAGPTTPQGTAATPAPLVITAPATATPAAQRLTELAQRARTSGVPQPTGTTEYIELRAWYLNSQTSEDNTVSAVVPEIHRTWANPDGSGRAESEQAEPEFRNDADRAEWDGPTTSTDTDSWGPGERPSAFGTGRPPIDPDALAQYLHRPNPPDAIGPVKTLVALQDLLRDRVLTPTERAAALNLLAQLPDITYQGTTTDRTGRTADAFSLDSAYGGLPARYTLLIAPDTGVILGNEEMLTSAAGKLNVTIPAVVEYETYVRAEFQ</sequence>
<feature type="compositionally biased region" description="Basic and acidic residues" evidence="1">
    <location>
        <begin position="124"/>
        <end position="144"/>
    </location>
</feature>
<proteinExistence type="predicted"/>
<accession>A0A1Q9LTG3</accession>
<dbReference type="InterPro" id="IPR047789">
    <property type="entry name" value="CU044_5270-like"/>
</dbReference>
<feature type="region of interest" description="Disordered" evidence="1">
    <location>
        <begin position="117"/>
        <end position="190"/>
    </location>
</feature>
<evidence type="ECO:0000313" key="3">
    <source>
        <dbReference type="Proteomes" id="UP000186040"/>
    </source>
</evidence>
<name>A0A1Q9LTG3_9PSEU</name>
<dbReference type="NCBIfam" id="NF038083">
    <property type="entry name" value="CU044_5270_fam"/>
    <property type="match status" value="1"/>
</dbReference>
<gene>
    <name evidence="2" type="ORF">BJP25_07285</name>
</gene>
<dbReference type="Proteomes" id="UP000186040">
    <property type="component" value="Unassembled WGS sequence"/>
</dbReference>
<evidence type="ECO:0000313" key="2">
    <source>
        <dbReference type="EMBL" id="OLR95303.1"/>
    </source>
</evidence>
<keyword evidence="3" id="KW-1185">Reference proteome</keyword>
<dbReference type="EMBL" id="MKQR01000003">
    <property type="protein sequence ID" value="OLR95303.1"/>
    <property type="molecule type" value="Genomic_DNA"/>
</dbReference>
<dbReference type="STRING" id="1193682.BJP25_07285"/>